<gene>
    <name evidence="2" type="ORF">KIK155_LOCUS19156</name>
</gene>
<dbReference type="AlphaFoldDB" id="A0A818L6N5"/>
<dbReference type="Proteomes" id="UP000663865">
    <property type="component" value="Unassembled WGS sequence"/>
</dbReference>
<comment type="caution">
    <text evidence="2">The sequence shown here is derived from an EMBL/GenBank/DDBJ whole genome shotgun (WGS) entry which is preliminary data.</text>
</comment>
<feature type="coiled-coil region" evidence="1">
    <location>
        <begin position="81"/>
        <end position="178"/>
    </location>
</feature>
<evidence type="ECO:0000313" key="2">
    <source>
        <dbReference type="EMBL" id="CAF3565304.1"/>
    </source>
</evidence>
<name>A0A818L6N5_9BILA</name>
<sequence length="219" mass="25725">MILYNTKFVHRVVEYPFDDFMPNMITTQDNHSDRRNGHLNRPEMAIKCHLRTVFLDLGSDNGSERIVEKEKLINIELIQSFEDLRNKNKILSTAIDGLSQEKEKQGKQLNELQQNLTNETIINKQLERRSDKSQQEIIKLKYDVSEQRCMNQQLIQKKNNLVDQMKKQEKELNALHDHVNDLIFHLEGAEKLQLEATSGEFATSQIVITYKPKQAHRRK</sequence>
<keyword evidence="1" id="KW-0175">Coiled coil</keyword>
<dbReference type="EMBL" id="CAJNYV010003402">
    <property type="protein sequence ID" value="CAF3565304.1"/>
    <property type="molecule type" value="Genomic_DNA"/>
</dbReference>
<protein>
    <submittedName>
        <fullName evidence="2">Uncharacterized protein</fullName>
    </submittedName>
</protein>
<proteinExistence type="predicted"/>
<evidence type="ECO:0000313" key="3">
    <source>
        <dbReference type="Proteomes" id="UP000663865"/>
    </source>
</evidence>
<accession>A0A818L6N5</accession>
<reference evidence="2" key="1">
    <citation type="submission" date="2021-02" db="EMBL/GenBank/DDBJ databases">
        <authorList>
            <person name="Nowell W R."/>
        </authorList>
    </citation>
    <scope>NUCLEOTIDE SEQUENCE</scope>
</reference>
<evidence type="ECO:0000256" key="1">
    <source>
        <dbReference type="SAM" id="Coils"/>
    </source>
</evidence>
<organism evidence="2 3">
    <name type="scientific">Rotaria socialis</name>
    <dbReference type="NCBI Taxonomy" id="392032"/>
    <lineage>
        <taxon>Eukaryota</taxon>
        <taxon>Metazoa</taxon>
        <taxon>Spiralia</taxon>
        <taxon>Gnathifera</taxon>
        <taxon>Rotifera</taxon>
        <taxon>Eurotatoria</taxon>
        <taxon>Bdelloidea</taxon>
        <taxon>Philodinida</taxon>
        <taxon>Philodinidae</taxon>
        <taxon>Rotaria</taxon>
    </lineage>
</organism>